<sequence length="187" mass="21087">MSYPTQPVFVAEGDSVAKWAPEIRAHPAIDWMHHFTKEVFDARNWDVPGSTYCTPDFVFQKSDGTEINGAEEGWAADKAMYAPFTAHKHEPRHFRLAETTDGWDLLGNARMYVNVPGQPGPGEKKVKDLEGNEWDAVLYGTFRFIYVKDADGYQGIKLRRVELYSDPLPALGLLLKRGVMTPEQLLG</sequence>
<proteinExistence type="predicted"/>
<evidence type="ECO:0000313" key="2">
    <source>
        <dbReference type="Proteomes" id="UP000193144"/>
    </source>
</evidence>
<name>A0A1Y1YG82_9PLEO</name>
<dbReference type="EMBL" id="MCFA01000248">
    <property type="protein sequence ID" value="ORX96756.1"/>
    <property type="molecule type" value="Genomic_DNA"/>
</dbReference>
<dbReference type="Proteomes" id="UP000193144">
    <property type="component" value="Unassembled WGS sequence"/>
</dbReference>
<evidence type="ECO:0008006" key="3">
    <source>
        <dbReference type="Google" id="ProtNLM"/>
    </source>
</evidence>
<organism evidence="1 2">
    <name type="scientific">Clohesyomyces aquaticus</name>
    <dbReference type="NCBI Taxonomy" id="1231657"/>
    <lineage>
        <taxon>Eukaryota</taxon>
        <taxon>Fungi</taxon>
        <taxon>Dikarya</taxon>
        <taxon>Ascomycota</taxon>
        <taxon>Pezizomycotina</taxon>
        <taxon>Dothideomycetes</taxon>
        <taxon>Pleosporomycetidae</taxon>
        <taxon>Pleosporales</taxon>
        <taxon>Lindgomycetaceae</taxon>
        <taxon>Clohesyomyces</taxon>
    </lineage>
</organism>
<evidence type="ECO:0000313" key="1">
    <source>
        <dbReference type="EMBL" id="ORX96756.1"/>
    </source>
</evidence>
<gene>
    <name evidence="1" type="ORF">BCR34DRAFT_578443</name>
</gene>
<comment type="caution">
    <text evidence="1">The sequence shown here is derived from an EMBL/GenBank/DDBJ whole genome shotgun (WGS) entry which is preliminary data.</text>
</comment>
<protein>
    <recommendedName>
        <fullName evidence="3">SnoaL-like domain-containing protein</fullName>
    </recommendedName>
</protein>
<accession>A0A1Y1YG82</accession>
<keyword evidence="2" id="KW-1185">Reference proteome</keyword>
<dbReference type="AlphaFoldDB" id="A0A1Y1YG82"/>
<reference evidence="1 2" key="1">
    <citation type="submission" date="2016-07" db="EMBL/GenBank/DDBJ databases">
        <title>Pervasive Adenine N6-methylation of Active Genes in Fungi.</title>
        <authorList>
            <consortium name="DOE Joint Genome Institute"/>
            <person name="Mondo S.J."/>
            <person name="Dannebaum R.O."/>
            <person name="Kuo R.C."/>
            <person name="Labutti K."/>
            <person name="Haridas S."/>
            <person name="Kuo A."/>
            <person name="Salamov A."/>
            <person name="Ahrendt S.R."/>
            <person name="Lipzen A."/>
            <person name="Sullivan W."/>
            <person name="Andreopoulos W.B."/>
            <person name="Clum A."/>
            <person name="Lindquist E."/>
            <person name="Daum C."/>
            <person name="Ramamoorthy G.K."/>
            <person name="Gryganskyi A."/>
            <person name="Culley D."/>
            <person name="Magnuson J.K."/>
            <person name="James T.Y."/>
            <person name="O'Malley M.A."/>
            <person name="Stajich J.E."/>
            <person name="Spatafora J.W."/>
            <person name="Visel A."/>
            <person name="Grigoriev I.V."/>
        </authorList>
    </citation>
    <scope>NUCLEOTIDE SEQUENCE [LARGE SCALE GENOMIC DNA]</scope>
    <source>
        <strain evidence="1 2">CBS 115471</strain>
    </source>
</reference>
<dbReference type="OrthoDB" id="5271918at2759"/>